<dbReference type="Proteomes" id="UP001152799">
    <property type="component" value="Chromosome 2"/>
</dbReference>
<dbReference type="EMBL" id="OU892278">
    <property type="protein sequence ID" value="CAH1127261.1"/>
    <property type="molecule type" value="Genomic_DNA"/>
</dbReference>
<protein>
    <submittedName>
        <fullName evidence="1">Uncharacterized protein</fullName>
    </submittedName>
</protein>
<dbReference type="OrthoDB" id="686784at2759"/>
<reference evidence="1" key="1">
    <citation type="submission" date="2022-01" db="EMBL/GenBank/DDBJ databases">
        <authorList>
            <person name="King R."/>
        </authorList>
    </citation>
    <scope>NUCLEOTIDE SEQUENCE</scope>
</reference>
<organism evidence="1 2">
    <name type="scientific">Ceutorhynchus assimilis</name>
    <name type="common">cabbage seed weevil</name>
    <dbReference type="NCBI Taxonomy" id="467358"/>
    <lineage>
        <taxon>Eukaryota</taxon>
        <taxon>Metazoa</taxon>
        <taxon>Ecdysozoa</taxon>
        <taxon>Arthropoda</taxon>
        <taxon>Hexapoda</taxon>
        <taxon>Insecta</taxon>
        <taxon>Pterygota</taxon>
        <taxon>Neoptera</taxon>
        <taxon>Endopterygota</taxon>
        <taxon>Coleoptera</taxon>
        <taxon>Polyphaga</taxon>
        <taxon>Cucujiformia</taxon>
        <taxon>Curculionidae</taxon>
        <taxon>Ceutorhynchinae</taxon>
        <taxon>Ceutorhynchus</taxon>
    </lineage>
</organism>
<evidence type="ECO:0000313" key="2">
    <source>
        <dbReference type="Proteomes" id="UP001152799"/>
    </source>
</evidence>
<gene>
    <name evidence="1" type="ORF">CEUTPL_LOCUS6059</name>
</gene>
<dbReference type="AlphaFoldDB" id="A0A9P0DD78"/>
<accession>A0A9P0DD78</accession>
<proteinExistence type="predicted"/>
<name>A0A9P0DD78_9CUCU</name>
<sequence length="256" mass="28931">MVMDQFVTTYRKDYLWPYVRTLGVRPYNEPKDRLTPCECRGLSDSKRYADPVAQMLGPHAYEGESWSRLGPMGPLLDPKVYPAKMSAAPESQLSRYDQPNVFLAKLQEKYPFIYECLRTAPPDDILARINRDRLRTTYQVDYCKMNEYPSAPYDEILRAAGVDGLPLCQQSVNLPGDSCPIYSTSRMSTPNKGGQPCGSIYKSKEAAYCVGSCRGPFTTMTSGATEYQDAISRLGQLIIRDKIHDPTVKRSIFAKY</sequence>
<keyword evidence="2" id="KW-1185">Reference proteome</keyword>
<evidence type="ECO:0000313" key="1">
    <source>
        <dbReference type="EMBL" id="CAH1127261.1"/>
    </source>
</evidence>